<feature type="non-terminal residue" evidence="1">
    <location>
        <position position="47"/>
    </location>
</feature>
<dbReference type="EMBL" id="JACDQQ010000354">
    <property type="protein sequence ID" value="MBA0084066.1"/>
    <property type="molecule type" value="Genomic_DNA"/>
</dbReference>
<comment type="caution">
    <text evidence="1">The sequence shown here is derived from an EMBL/GenBank/DDBJ whole genome shotgun (WGS) entry which is preliminary data.</text>
</comment>
<evidence type="ECO:0000313" key="2">
    <source>
        <dbReference type="Proteomes" id="UP000567293"/>
    </source>
</evidence>
<organism evidence="1 2">
    <name type="scientific">Candidatus Acidiferrum panamense</name>
    <dbReference type="NCBI Taxonomy" id="2741543"/>
    <lineage>
        <taxon>Bacteria</taxon>
        <taxon>Pseudomonadati</taxon>
        <taxon>Acidobacteriota</taxon>
        <taxon>Terriglobia</taxon>
        <taxon>Candidatus Acidiferrales</taxon>
        <taxon>Candidatus Acidiferrum</taxon>
    </lineage>
</organism>
<sequence>MAIKSQIDRPTPGVVVAPDRMPVVWFASWLQQAYRILFNLQQVDTTA</sequence>
<dbReference type="Proteomes" id="UP000567293">
    <property type="component" value="Unassembled WGS sequence"/>
</dbReference>
<keyword evidence="2" id="KW-1185">Reference proteome</keyword>
<reference evidence="1" key="1">
    <citation type="submission" date="2020-06" db="EMBL/GenBank/DDBJ databases">
        <title>Legume-microbial interactions unlock mineral nutrients during tropical forest succession.</title>
        <authorList>
            <person name="Epihov D.Z."/>
        </authorList>
    </citation>
    <scope>NUCLEOTIDE SEQUENCE [LARGE SCALE GENOMIC DNA]</scope>
    <source>
        <strain evidence="1">Pan2503</strain>
    </source>
</reference>
<gene>
    <name evidence="1" type="ORF">HRJ53_03635</name>
</gene>
<evidence type="ECO:0000313" key="1">
    <source>
        <dbReference type="EMBL" id="MBA0084066.1"/>
    </source>
</evidence>
<proteinExistence type="predicted"/>
<dbReference type="AlphaFoldDB" id="A0A7V8NMM4"/>
<protein>
    <submittedName>
        <fullName evidence="1">Uncharacterized protein</fullName>
    </submittedName>
</protein>
<accession>A0A7V8NMM4</accession>
<name>A0A7V8NMM4_9BACT</name>